<dbReference type="InterPro" id="IPR046349">
    <property type="entry name" value="C1-like_sf"/>
</dbReference>
<organism evidence="4 5">
    <name type="scientific">Malus domestica</name>
    <name type="common">Apple</name>
    <name type="synonym">Pyrus malus</name>
    <dbReference type="NCBI Taxonomy" id="3750"/>
    <lineage>
        <taxon>Eukaryota</taxon>
        <taxon>Viridiplantae</taxon>
        <taxon>Streptophyta</taxon>
        <taxon>Embryophyta</taxon>
        <taxon>Tracheophyta</taxon>
        <taxon>Spermatophyta</taxon>
        <taxon>Magnoliopsida</taxon>
        <taxon>eudicotyledons</taxon>
        <taxon>Gunneridae</taxon>
        <taxon>Pentapetalae</taxon>
        <taxon>rosids</taxon>
        <taxon>fabids</taxon>
        <taxon>Rosales</taxon>
        <taxon>Rosaceae</taxon>
        <taxon>Amygdaloideae</taxon>
        <taxon>Maleae</taxon>
        <taxon>Malus</taxon>
    </lineage>
</organism>
<protein>
    <recommendedName>
        <fullName evidence="3">DC1 domain-containing protein</fullName>
    </recommendedName>
</protein>
<evidence type="ECO:0000313" key="4">
    <source>
        <dbReference type="EMBL" id="RXH76564.1"/>
    </source>
</evidence>
<feature type="domain" description="DC1" evidence="3">
    <location>
        <begin position="346"/>
        <end position="406"/>
    </location>
</feature>
<comment type="caution">
    <text evidence="4">The sequence shown here is derived from an EMBL/GenBank/DDBJ whole genome shotgun (WGS) entry which is preliminary data.</text>
</comment>
<reference evidence="4 5" key="1">
    <citation type="submission" date="2018-10" db="EMBL/GenBank/DDBJ databases">
        <title>A high-quality apple genome assembly.</title>
        <authorList>
            <person name="Hu J."/>
        </authorList>
    </citation>
    <scope>NUCLEOTIDE SEQUENCE [LARGE SCALE GENOMIC DNA]</scope>
    <source>
        <strain evidence="5">cv. HFTH1</strain>
        <tissue evidence="4">Young leaf</tissue>
    </source>
</reference>
<dbReference type="InterPro" id="IPR004146">
    <property type="entry name" value="DC1"/>
</dbReference>
<keyword evidence="1" id="KW-0677">Repeat</keyword>
<evidence type="ECO:0000259" key="3">
    <source>
        <dbReference type="Pfam" id="PF03107"/>
    </source>
</evidence>
<feature type="region of interest" description="Disordered" evidence="2">
    <location>
        <begin position="314"/>
        <end position="340"/>
    </location>
</feature>
<feature type="domain" description="DC1" evidence="3">
    <location>
        <begin position="197"/>
        <end position="240"/>
    </location>
</feature>
<evidence type="ECO:0000256" key="2">
    <source>
        <dbReference type="SAM" id="MobiDB-lite"/>
    </source>
</evidence>
<proteinExistence type="predicted"/>
<dbReference type="PANTHER" id="PTHR32410:SF216">
    <property type="entry name" value="PHORBOL-ESTER_DAG-TYPE DOMAIN-CONTAINING PROTEIN"/>
    <property type="match status" value="1"/>
</dbReference>
<gene>
    <name evidence="4" type="ORF">DVH24_019452</name>
</gene>
<feature type="domain" description="DC1" evidence="3">
    <location>
        <begin position="141"/>
        <end position="189"/>
    </location>
</feature>
<evidence type="ECO:0000256" key="1">
    <source>
        <dbReference type="ARBA" id="ARBA00022737"/>
    </source>
</evidence>
<feature type="domain" description="DC1" evidence="3">
    <location>
        <begin position="415"/>
        <end position="461"/>
    </location>
</feature>
<name>A0A498I320_MALDO</name>
<dbReference type="Proteomes" id="UP000290289">
    <property type="component" value="Chromosome 14"/>
</dbReference>
<dbReference type="InterPro" id="IPR053192">
    <property type="entry name" value="Vacuole_Formation_Reg"/>
</dbReference>
<dbReference type="PANTHER" id="PTHR32410">
    <property type="entry name" value="CYSTEINE/HISTIDINE-RICH C1 DOMAIN FAMILY PROTEIN"/>
    <property type="match status" value="1"/>
</dbReference>
<dbReference type="EMBL" id="RDQH01000340">
    <property type="protein sequence ID" value="RXH76564.1"/>
    <property type="molecule type" value="Genomic_DNA"/>
</dbReference>
<keyword evidence="5" id="KW-1185">Reference proteome</keyword>
<dbReference type="Pfam" id="PF03107">
    <property type="entry name" value="C1_2"/>
    <property type="match status" value="5"/>
</dbReference>
<accession>A0A498I320</accession>
<sequence>MANGEEFRRILQELVSFMQLSSTRRFSCPLDEAYDSGVEAYWKRRRMMVHRSSVRVRLSFNTKSKPFRPTRTKHNTNLRFVPSRSVPSRSVPSAYQTHPKGCLEPLFGPHYTCDTCDKWSTGYKFNIHKSCAELPIEIRHPIHPNHPLILEENYGYTCGVCNCDQSRRSAYILSYCCSECDFSIHVKCASNWQNVGHEHNFTILMQPIQFTCGVCGLVGEYDKQNFYLCNICQLLVHAKCSWLPLQVKIERHQHRLKLTWWFHDMYPKDQDFCDICSEKMDGNRAIYCCHDHECRGYTAHCKCIRKEGKFKNILVNDDDDDEPSTSRRPPTDETTADDKPLQIEHFSHPHMLTLIDGQEVARQDGQDEGITCNGCTLPIMRGESYRSCTEQAIEKPCNFSLHINCAKLPRKRLLPLHEHELTLLPTASSVGGVFECDMCASLSQGFSYHCQRCDYYLDIYCSIVYERRTLRCDAHVHTLRFSTKLVSCRSCGTRDKNFCFRCGSERCDFHLCISCVKLPLTVRYNYDDHPLKLTYASVKNDLDEYYCDICEGIRDPEHWFYSCPDCDFECHPDCIRGTYPQVKLGGSYKHRDHQHNVALVYKRKSEIPNDKRERLLPCSNSKCRMMCQGLVCECLECAYQNVCKRVLARVFVNMTTLYQGP</sequence>
<feature type="domain" description="DC1" evidence="3">
    <location>
        <begin position="527"/>
        <end position="575"/>
    </location>
</feature>
<evidence type="ECO:0000313" key="5">
    <source>
        <dbReference type="Proteomes" id="UP000290289"/>
    </source>
</evidence>
<dbReference type="AlphaFoldDB" id="A0A498I320"/>
<dbReference type="SUPFAM" id="SSF57889">
    <property type="entry name" value="Cysteine-rich domain"/>
    <property type="match status" value="4"/>
</dbReference>